<keyword evidence="2" id="KW-0472">Membrane</keyword>
<reference evidence="3" key="1">
    <citation type="submission" date="2021-02" db="EMBL/GenBank/DDBJ databases">
        <authorList>
            <person name="Nowell W R."/>
        </authorList>
    </citation>
    <scope>NUCLEOTIDE SEQUENCE</scope>
</reference>
<keyword evidence="2" id="KW-1133">Transmembrane helix</keyword>
<accession>A0A815VQB5</accession>
<feature type="transmembrane region" description="Helical" evidence="2">
    <location>
        <begin position="38"/>
        <end position="58"/>
    </location>
</feature>
<feature type="compositionally biased region" description="Polar residues" evidence="1">
    <location>
        <begin position="1"/>
        <end position="17"/>
    </location>
</feature>
<gene>
    <name evidence="3" type="ORF">EDS130_LOCUS44636</name>
</gene>
<comment type="caution">
    <text evidence="3">The sequence shown here is derived from an EMBL/GenBank/DDBJ whole genome shotgun (WGS) entry which is preliminary data.</text>
</comment>
<protein>
    <submittedName>
        <fullName evidence="3">Uncharacterized protein</fullName>
    </submittedName>
</protein>
<dbReference type="AlphaFoldDB" id="A0A815VQB5"/>
<name>A0A815VQB5_ADIRI</name>
<feature type="region of interest" description="Disordered" evidence="1">
    <location>
        <begin position="1"/>
        <end position="32"/>
    </location>
</feature>
<organism evidence="3 4">
    <name type="scientific">Adineta ricciae</name>
    <name type="common">Rotifer</name>
    <dbReference type="NCBI Taxonomy" id="249248"/>
    <lineage>
        <taxon>Eukaryota</taxon>
        <taxon>Metazoa</taxon>
        <taxon>Spiralia</taxon>
        <taxon>Gnathifera</taxon>
        <taxon>Rotifera</taxon>
        <taxon>Eurotatoria</taxon>
        <taxon>Bdelloidea</taxon>
        <taxon>Adinetida</taxon>
        <taxon>Adinetidae</taxon>
        <taxon>Adineta</taxon>
    </lineage>
</organism>
<dbReference type="Proteomes" id="UP000663852">
    <property type="component" value="Unassembled WGS sequence"/>
</dbReference>
<evidence type="ECO:0000313" key="3">
    <source>
        <dbReference type="EMBL" id="CAF1531870.1"/>
    </source>
</evidence>
<keyword evidence="2" id="KW-0812">Transmembrane</keyword>
<sequence>MENDQISYITLRQPVTSSEDESHSNKKLTNPGKKSTPLILITCITIICVSIIIIVLPLKLLKKDEKSLYQGNNSITFTPSTPSNSSDNITYYISELNSRSKIFSRKTSLRKHYYEALKFNVSITGNYTFSSISTIDTYGYLFINEFDPLIFCKNLIAENDDAMKDVIPFEIQSILQSSIIYILVVTTFRSNITGKFSISIQGPEKVKFVQLDEIKVSSVLMPLLQPNDVINAIYNTRMGGNSTLARPGDGSGTYPPREGPNNTCDNNTLTKYLSFGTCRSTSVRLSCGLNTGFYVTLAKGASIVKGLQICAANGNVARDPLRVTLEGSNETGVNLTFGRSWTSIYIGGVGFDYGPPRYSCSVIQCIANSISYRSYRFLVTEKRRPENSVQYSEIQLFEY</sequence>
<dbReference type="EMBL" id="CAJNOJ010000893">
    <property type="protein sequence ID" value="CAF1531870.1"/>
    <property type="molecule type" value="Genomic_DNA"/>
</dbReference>
<evidence type="ECO:0000313" key="4">
    <source>
        <dbReference type="Proteomes" id="UP000663852"/>
    </source>
</evidence>
<evidence type="ECO:0000256" key="2">
    <source>
        <dbReference type="SAM" id="Phobius"/>
    </source>
</evidence>
<proteinExistence type="predicted"/>
<evidence type="ECO:0000256" key="1">
    <source>
        <dbReference type="SAM" id="MobiDB-lite"/>
    </source>
</evidence>